<dbReference type="InterPro" id="IPR001128">
    <property type="entry name" value="Cyt_P450"/>
</dbReference>
<evidence type="ECO:0000256" key="4">
    <source>
        <dbReference type="PIRSR" id="PIRSR602403-1"/>
    </source>
</evidence>
<dbReference type="InterPro" id="IPR036396">
    <property type="entry name" value="Cyt_P450_sf"/>
</dbReference>
<dbReference type="EMBL" id="KE345160">
    <property type="protein sequence ID" value="EXB94467.1"/>
    <property type="molecule type" value="Genomic_DNA"/>
</dbReference>
<dbReference type="GO" id="GO:0020037">
    <property type="term" value="F:heme binding"/>
    <property type="evidence" value="ECO:0007669"/>
    <property type="project" value="InterPro"/>
</dbReference>
<evidence type="ECO:0000256" key="2">
    <source>
        <dbReference type="ARBA" id="ARBA00022723"/>
    </source>
</evidence>
<dbReference type="Pfam" id="PF00067">
    <property type="entry name" value="p450"/>
    <property type="match status" value="2"/>
</dbReference>
<evidence type="ECO:0000256" key="3">
    <source>
        <dbReference type="ARBA" id="ARBA00023004"/>
    </source>
</evidence>
<feature type="compositionally biased region" description="Polar residues" evidence="6">
    <location>
        <begin position="166"/>
        <end position="184"/>
    </location>
</feature>
<gene>
    <name evidence="7" type="ORF">L484_018968</name>
</gene>
<dbReference type="InterPro" id="IPR017972">
    <property type="entry name" value="Cyt_P450_CS"/>
</dbReference>
<feature type="region of interest" description="Disordered" evidence="6">
    <location>
        <begin position="140"/>
        <end position="188"/>
    </location>
</feature>
<evidence type="ECO:0000256" key="1">
    <source>
        <dbReference type="ARBA" id="ARBA00010617"/>
    </source>
</evidence>
<organism evidence="7 8">
    <name type="scientific">Morus notabilis</name>
    <dbReference type="NCBI Taxonomy" id="981085"/>
    <lineage>
        <taxon>Eukaryota</taxon>
        <taxon>Viridiplantae</taxon>
        <taxon>Streptophyta</taxon>
        <taxon>Embryophyta</taxon>
        <taxon>Tracheophyta</taxon>
        <taxon>Spermatophyta</taxon>
        <taxon>Magnoliopsida</taxon>
        <taxon>eudicotyledons</taxon>
        <taxon>Gunneridae</taxon>
        <taxon>Pentapetalae</taxon>
        <taxon>rosids</taxon>
        <taxon>fabids</taxon>
        <taxon>Rosales</taxon>
        <taxon>Moraceae</taxon>
        <taxon>Moreae</taxon>
        <taxon>Morus</taxon>
    </lineage>
</organism>
<evidence type="ECO:0000313" key="7">
    <source>
        <dbReference type="EMBL" id="EXB94467.1"/>
    </source>
</evidence>
<feature type="binding site" description="axial binding residue" evidence="4">
    <location>
        <position position="218"/>
    </location>
    <ligand>
        <name>heme</name>
        <dbReference type="ChEBI" id="CHEBI:30413"/>
    </ligand>
    <ligandPart>
        <name>Fe</name>
        <dbReference type="ChEBI" id="CHEBI:18248"/>
    </ligandPart>
</feature>
<keyword evidence="4 5" id="KW-0349">Heme</keyword>
<dbReference type="SUPFAM" id="SSF48264">
    <property type="entry name" value="Cytochrome P450"/>
    <property type="match status" value="1"/>
</dbReference>
<dbReference type="Proteomes" id="UP000030645">
    <property type="component" value="Unassembled WGS sequence"/>
</dbReference>
<dbReference type="GO" id="GO:0016705">
    <property type="term" value="F:oxidoreductase activity, acting on paired donors, with incorporation or reduction of molecular oxygen"/>
    <property type="evidence" value="ECO:0007669"/>
    <property type="project" value="InterPro"/>
</dbReference>
<evidence type="ECO:0000256" key="5">
    <source>
        <dbReference type="RuleBase" id="RU000461"/>
    </source>
</evidence>
<evidence type="ECO:0000256" key="6">
    <source>
        <dbReference type="SAM" id="MobiDB-lite"/>
    </source>
</evidence>
<dbReference type="InterPro" id="IPR002403">
    <property type="entry name" value="Cyt_P450_E_grp-IV"/>
</dbReference>
<dbReference type="GO" id="GO:0004497">
    <property type="term" value="F:monooxygenase activity"/>
    <property type="evidence" value="ECO:0007669"/>
    <property type="project" value="UniProtKB-KW"/>
</dbReference>
<reference evidence="8" key="1">
    <citation type="submission" date="2013-01" db="EMBL/GenBank/DDBJ databases">
        <title>Draft Genome Sequence of a Mulberry Tree, Morus notabilis C.K. Schneid.</title>
        <authorList>
            <person name="He N."/>
            <person name="Zhao S."/>
        </authorList>
    </citation>
    <scope>NUCLEOTIDE SEQUENCE</scope>
</reference>
<dbReference type="Gene3D" id="1.10.630.10">
    <property type="entry name" value="Cytochrome P450"/>
    <property type="match status" value="2"/>
</dbReference>
<comment type="cofactor">
    <cofactor evidence="4">
        <name>heme</name>
        <dbReference type="ChEBI" id="CHEBI:30413"/>
    </cofactor>
</comment>
<dbReference type="PANTHER" id="PTHR47955:SF15">
    <property type="entry name" value="CYTOCHROME P450 71A2-LIKE"/>
    <property type="match status" value="1"/>
</dbReference>
<accession>W9RSP3</accession>
<name>W9RSP3_9ROSA</name>
<keyword evidence="2 4" id="KW-0479">Metal-binding</keyword>
<keyword evidence="8" id="KW-1185">Reference proteome</keyword>
<dbReference type="eggNOG" id="KOG0156">
    <property type="taxonomic scope" value="Eukaryota"/>
</dbReference>
<dbReference type="PANTHER" id="PTHR47955">
    <property type="entry name" value="CYTOCHROME P450 FAMILY 71 PROTEIN"/>
    <property type="match status" value="1"/>
</dbReference>
<keyword evidence="5" id="KW-0503">Monooxygenase</keyword>
<proteinExistence type="inferred from homology"/>
<dbReference type="STRING" id="981085.W9RSP3"/>
<dbReference type="GO" id="GO:0005506">
    <property type="term" value="F:iron ion binding"/>
    <property type="evidence" value="ECO:0007669"/>
    <property type="project" value="InterPro"/>
</dbReference>
<keyword evidence="3 4" id="KW-0408">Iron</keyword>
<protein>
    <submittedName>
        <fullName evidence="7">Cytochrome P450 71A1</fullName>
    </submittedName>
</protein>
<feature type="compositionally biased region" description="Basic and acidic residues" evidence="6">
    <location>
        <begin position="140"/>
        <end position="156"/>
    </location>
</feature>
<dbReference type="PRINTS" id="PR00465">
    <property type="entry name" value="EP450IV"/>
</dbReference>
<comment type="similarity">
    <text evidence="1 5">Belongs to the cytochrome P450 family.</text>
</comment>
<dbReference type="PRINTS" id="PR00385">
    <property type="entry name" value="P450"/>
</dbReference>
<dbReference type="AlphaFoldDB" id="W9RSP3"/>
<dbReference type="PROSITE" id="PS00086">
    <property type="entry name" value="CYTOCHROME_P450"/>
    <property type="match status" value="1"/>
</dbReference>
<sequence length="280" mass="31592">MWHFLLTASIGDKFESCVLELLSLKRVQQFQFVREEEAAVLVDRIRKACLIKSKDCFVNLSEMLTATSNNIVCRSVLGQSFEEKDGQIFGGLTRTVMDMFVGGTDTTLTALEWTMAELLRNPRVMEKAQEEVRAVVGKKAKEMKDAGDEGRQRETSSEIPSLGGYHQSSDAATVTTPTHPSSLDQPEDFIPERFQNSTLDFKGLDFEFIPFGFGRRGCPGLTFGITSTEYLIANLLYWFEWKLSTEDGGILPEELDMSEVYGLTVYKKVHLRLVPIPYFP</sequence>
<evidence type="ECO:0000313" key="8">
    <source>
        <dbReference type="Proteomes" id="UP000030645"/>
    </source>
</evidence>
<keyword evidence="5" id="KW-0560">Oxidoreductase</keyword>